<evidence type="ECO:0000256" key="1">
    <source>
        <dbReference type="ARBA" id="ARBA00023284"/>
    </source>
</evidence>
<evidence type="ECO:0000259" key="3">
    <source>
        <dbReference type="PROSITE" id="PS51352"/>
    </source>
</evidence>
<dbReference type="InterPro" id="IPR012336">
    <property type="entry name" value="Thioredoxin-like_fold"/>
</dbReference>
<reference evidence="4" key="1">
    <citation type="submission" date="2022-01" db="EMBL/GenBank/DDBJ databases">
        <authorList>
            <person name="Wang Y."/>
        </authorList>
    </citation>
    <scope>NUCLEOTIDE SEQUENCE</scope>
    <source>
        <strain evidence="4">WB101</strain>
    </source>
</reference>
<gene>
    <name evidence="4" type="ORF">L6773_06715</name>
</gene>
<keyword evidence="5" id="KW-1185">Reference proteome</keyword>
<sequence length="162" mass="18299">MKQILKYLSIAVFVLLPVVLSAQTQKVEPIPLQQALELAPQEGKKILVDVFANWCPYCQRMHSEIYPSEAVQNAISDYFLWVRIDVESDAKVNYHGEEMTEAEFASALENQNVPTAYFLNSEGAILGKQPGFLKQDLFVNLLKFVGSDAYLDQSFQDYAGEK</sequence>
<dbReference type="Pfam" id="PF13098">
    <property type="entry name" value="Thioredoxin_2"/>
    <property type="match status" value="1"/>
</dbReference>
<dbReference type="InterPro" id="IPR017937">
    <property type="entry name" value="Thioredoxin_CS"/>
</dbReference>
<dbReference type="Gene3D" id="3.40.30.10">
    <property type="entry name" value="Glutaredoxin"/>
    <property type="match status" value="1"/>
</dbReference>
<protein>
    <submittedName>
        <fullName evidence="4">Thioredoxin family protein</fullName>
    </submittedName>
</protein>
<dbReference type="PROSITE" id="PS00194">
    <property type="entry name" value="THIOREDOXIN_1"/>
    <property type="match status" value="1"/>
</dbReference>
<feature type="domain" description="Thioredoxin" evidence="3">
    <location>
        <begin position="16"/>
        <end position="147"/>
    </location>
</feature>
<evidence type="ECO:0000313" key="4">
    <source>
        <dbReference type="EMBL" id="MCG2588252.1"/>
    </source>
</evidence>
<evidence type="ECO:0000256" key="2">
    <source>
        <dbReference type="SAM" id="SignalP"/>
    </source>
</evidence>
<dbReference type="SUPFAM" id="SSF52833">
    <property type="entry name" value="Thioredoxin-like"/>
    <property type="match status" value="1"/>
</dbReference>
<feature type="chain" id="PRO_5045051237" evidence="2">
    <location>
        <begin position="23"/>
        <end position="162"/>
    </location>
</feature>
<dbReference type="PROSITE" id="PS51352">
    <property type="entry name" value="THIOREDOXIN_2"/>
    <property type="match status" value="1"/>
</dbReference>
<organism evidence="4 5">
    <name type="scientific">Rhodohalobacter sulfatireducens</name>
    <dbReference type="NCBI Taxonomy" id="2911366"/>
    <lineage>
        <taxon>Bacteria</taxon>
        <taxon>Pseudomonadati</taxon>
        <taxon>Balneolota</taxon>
        <taxon>Balneolia</taxon>
        <taxon>Balneolales</taxon>
        <taxon>Balneolaceae</taxon>
        <taxon>Rhodohalobacter</taxon>
    </lineage>
</organism>
<name>A0ABS9KBM5_9BACT</name>
<dbReference type="RefSeq" id="WP_237853095.1">
    <property type="nucleotide sequence ID" value="NZ_JAKLWS010000006.1"/>
</dbReference>
<feature type="signal peptide" evidence="2">
    <location>
        <begin position="1"/>
        <end position="22"/>
    </location>
</feature>
<dbReference type="EMBL" id="JAKLWS010000006">
    <property type="protein sequence ID" value="MCG2588252.1"/>
    <property type="molecule type" value="Genomic_DNA"/>
</dbReference>
<dbReference type="InterPro" id="IPR036249">
    <property type="entry name" value="Thioredoxin-like_sf"/>
</dbReference>
<proteinExistence type="predicted"/>
<comment type="caution">
    <text evidence="4">The sequence shown here is derived from an EMBL/GenBank/DDBJ whole genome shotgun (WGS) entry which is preliminary data.</text>
</comment>
<dbReference type="Proteomes" id="UP001165366">
    <property type="component" value="Unassembled WGS sequence"/>
</dbReference>
<dbReference type="InterPro" id="IPR013766">
    <property type="entry name" value="Thioredoxin_domain"/>
</dbReference>
<keyword evidence="1" id="KW-0676">Redox-active center</keyword>
<keyword evidence="2" id="KW-0732">Signal</keyword>
<evidence type="ECO:0000313" key="5">
    <source>
        <dbReference type="Proteomes" id="UP001165366"/>
    </source>
</evidence>
<reference evidence="4" key="2">
    <citation type="submission" date="2024-05" db="EMBL/GenBank/DDBJ databases">
        <title>Rhodohalobacter halophilus gen. nov., sp. nov., a moderately halophilic member of the family Balneolaceae.</title>
        <authorList>
            <person name="Xia J."/>
        </authorList>
    </citation>
    <scope>NUCLEOTIDE SEQUENCE</scope>
    <source>
        <strain evidence="4">WB101</strain>
    </source>
</reference>
<accession>A0ABS9KBM5</accession>